<evidence type="ECO:0000313" key="2">
    <source>
        <dbReference type="Proteomes" id="UP000581769"/>
    </source>
</evidence>
<dbReference type="Proteomes" id="UP000581769">
    <property type="component" value="Unassembled WGS sequence"/>
</dbReference>
<accession>A0A840IQH6</accession>
<proteinExistence type="predicted"/>
<evidence type="ECO:0000313" key="1">
    <source>
        <dbReference type="EMBL" id="MBB4684636.1"/>
    </source>
</evidence>
<organism evidence="1 2">
    <name type="scientific">Amycolatopsis jiangsuensis</name>
    <dbReference type="NCBI Taxonomy" id="1181879"/>
    <lineage>
        <taxon>Bacteria</taxon>
        <taxon>Bacillati</taxon>
        <taxon>Actinomycetota</taxon>
        <taxon>Actinomycetes</taxon>
        <taxon>Pseudonocardiales</taxon>
        <taxon>Pseudonocardiaceae</taxon>
        <taxon>Amycolatopsis</taxon>
    </lineage>
</organism>
<comment type="caution">
    <text evidence="1">The sequence shown here is derived from an EMBL/GenBank/DDBJ whole genome shotgun (WGS) entry which is preliminary data.</text>
</comment>
<protein>
    <submittedName>
        <fullName evidence="1">Uncharacterized protein</fullName>
    </submittedName>
</protein>
<sequence length="423" mass="47445">MPSTPEGLEDYVAALFQASGNYVEKNLIQRDPSDVLELDVVATKYDSMLPESLIAEVKSGNWGYPDLFKVLGWMAYLGKPEGVLFAAKSSSKDISLVANKFAPWGLKVVCFEGAIEPLSVFSDAGLGRTPEKDSVDSWRFSYEIERKLVGTLIKAARSTDKRGPQVAVKYHRLVNGGVFFAESETHAVAALYGEFQRHPRLTLSTAHEQDGRDFDDALNGQQSALYGQALNDGEHPLLQACFYTEHMARLSILRAAVDICCRVTSELDRRPSDEDWNAVELDGLPATFCSGLRWLSRQHTFYRYALFWQNILWNWGGFVLTDQIDDEHAWMSEESGVPVDEIASAMLAFDKFFPSSSSWITDFSGSKLSVVKLVPAYFRGIGCHRRNVRYNWDNSLKSVLLSKYSKQCISKWNHSAVQFLAGI</sequence>
<dbReference type="AlphaFoldDB" id="A0A840IQH6"/>
<keyword evidence="2" id="KW-1185">Reference proteome</keyword>
<dbReference type="RefSeq" id="WP_184779794.1">
    <property type="nucleotide sequence ID" value="NZ_JACHMG010000001.1"/>
</dbReference>
<name>A0A840IQH6_9PSEU</name>
<gene>
    <name evidence="1" type="ORF">BJY18_002121</name>
</gene>
<dbReference type="EMBL" id="JACHMG010000001">
    <property type="protein sequence ID" value="MBB4684636.1"/>
    <property type="molecule type" value="Genomic_DNA"/>
</dbReference>
<reference evidence="1 2" key="1">
    <citation type="submission" date="2020-08" db="EMBL/GenBank/DDBJ databases">
        <title>Sequencing the genomes of 1000 actinobacteria strains.</title>
        <authorList>
            <person name="Klenk H.-P."/>
        </authorList>
    </citation>
    <scope>NUCLEOTIDE SEQUENCE [LARGE SCALE GENOMIC DNA]</scope>
    <source>
        <strain evidence="1 2">DSM 45859</strain>
    </source>
</reference>